<evidence type="ECO:0000313" key="4">
    <source>
        <dbReference type="Proteomes" id="UP000703661"/>
    </source>
</evidence>
<dbReference type="Pfam" id="PF10471">
    <property type="entry name" value="ANAPC_CDC26"/>
    <property type="match status" value="1"/>
</dbReference>
<evidence type="ECO:0000313" key="3">
    <source>
        <dbReference type="EMBL" id="KAG0017778.1"/>
    </source>
</evidence>
<reference evidence="3" key="1">
    <citation type="journal article" date="2020" name="Fungal Divers.">
        <title>Resolving the Mortierellaceae phylogeny through synthesis of multi-gene phylogenetics and phylogenomics.</title>
        <authorList>
            <person name="Vandepol N."/>
            <person name="Liber J."/>
            <person name="Desiro A."/>
            <person name="Na H."/>
            <person name="Kennedy M."/>
            <person name="Barry K."/>
            <person name="Grigoriev I.V."/>
            <person name="Miller A.N."/>
            <person name="O'Donnell K."/>
            <person name="Stajich J.E."/>
            <person name="Bonito G."/>
        </authorList>
    </citation>
    <scope>NUCLEOTIDE SEQUENCE</scope>
    <source>
        <strain evidence="3">NRRL 2769</strain>
    </source>
</reference>
<feature type="compositionally biased region" description="Low complexity" evidence="2">
    <location>
        <begin position="53"/>
        <end position="70"/>
    </location>
</feature>
<dbReference type="AlphaFoldDB" id="A0A9P6T1B9"/>
<protein>
    <recommendedName>
        <fullName evidence="5">Anaphase-promoting complex subunit CDC26</fullName>
    </recommendedName>
</protein>
<sequence>MLRRDPTRIELRTEDIAEFDTAKEEYLEAISSKTNSQRKKLKTTTVGPPPTPVDSASANQSTATNSNRNNVGSGTNTGKDSHLDPIEVAYLERKGKSAKDRIMGE</sequence>
<evidence type="ECO:0000256" key="2">
    <source>
        <dbReference type="SAM" id="MobiDB-lite"/>
    </source>
</evidence>
<accession>A0A9P6T1B9</accession>
<keyword evidence="1" id="KW-0833">Ubl conjugation pathway</keyword>
<evidence type="ECO:0000256" key="1">
    <source>
        <dbReference type="ARBA" id="ARBA00022786"/>
    </source>
</evidence>
<gene>
    <name evidence="3" type="ORF">BGZ80_007925</name>
</gene>
<organism evidence="3 4">
    <name type="scientific">Entomortierella chlamydospora</name>
    <dbReference type="NCBI Taxonomy" id="101097"/>
    <lineage>
        <taxon>Eukaryota</taxon>
        <taxon>Fungi</taxon>
        <taxon>Fungi incertae sedis</taxon>
        <taxon>Mucoromycota</taxon>
        <taxon>Mortierellomycotina</taxon>
        <taxon>Mortierellomycetes</taxon>
        <taxon>Mortierellales</taxon>
        <taxon>Mortierellaceae</taxon>
        <taxon>Entomortierella</taxon>
    </lineage>
</organism>
<dbReference type="OrthoDB" id="2422341at2759"/>
<dbReference type="Proteomes" id="UP000703661">
    <property type="component" value="Unassembled WGS sequence"/>
</dbReference>
<comment type="caution">
    <text evidence="3">The sequence shown here is derived from an EMBL/GenBank/DDBJ whole genome shotgun (WGS) entry which is preliminary data.</text>
</comment>
<feature type="compositionally biased region" description="Basic and acidic residues" evidence="2">
    <location>
        <begin position="79"/>
        <end position="105"/>
    </location>
</feature>
<name>A0A9P6T1B9_9FUNG</name>
<keyword evidence="4" id="KW-1185">Reference proteome</keyword>
<evidence type="ECO:0008006" key="5">
    <source>
        <dbReference type="Google" id="ProtNLM"/>
    </source>
</evidence>
<dbReference type="EMBL" id="JAAAID010000416">
    <property type="protein sequence ID" value="KAG0017778.1"/>
    <property type="molecule type" value="Genomic_DNA"/>
</dbReference>
<dbReference type="InterPro" id="IPR018860">
    <property type="entry name" value="APC_suCDC26"/>
</dbReference>
<dbReference type="GO" id="GO:0005680">
    <property type="term" value="C:anaphase-promoting complex"/>
    <property type="evidence" value="ECO:0007669"/>
    <property type="project" value="InterPro"/>
</dbReference>
<feature type="region of interest" description="Disordered" evidence="2">
    <location>
        <begin position="30"/>
        <end position="105"/>
    </location>
</feature>
<proteinExistence type="predicted"/>
<dbReference type="GO" id="GO:0031145">
    <property type="term" value="P:anaphase-promoting complex-dependent catabolic process"/>
    <property type="evidence" value="ECO:0007669"/>
    <property type="project" value="InterPro"/>
</dbReference>